<protein>
    <submittedName>
        <fullName evidence="1">Uncharacterized protein</fullName>
    </submittedName>
</protein>
<reference evidence="1 2" key="1">
    <citation type="submission" date="2022-06" db="EMBL/GenBank/DDBJ databases">
        <title>Isolation of gut microbiota from human fecal samples.</title>
        <authorList>
            <person name="Pamer E.G."/>
            <person name="Barat B."/>
            <person name="Waligurski E."/>
            <person name="Medina S."/>
            <person name="Paddock L."/>
            <person name="Mostad J."/>
        </authorList>
    </citation>
    <scope>NUCLEOTIDE SEQUENCE [LARGE SCALE GENOMIC DNA]</scope>
    <source>
        <strain evidence="1 2">DFI.9.90</strain>
    </source>
</reference>
<keyword evidence="2" id="KW-1185">Reference proteome</keyword>
<accession>A0AAW5K6R5</accession>
<proteinExistence type="predicted"/>
<name>A0AAW5K6R5_9BACT</name>
<dbReference type="EMBL" id="JANFYT010000006">
    <property type="protein sequence ID" value="MCQ4813568.1"/>
    <property type="molecule type" value="Genomic_DNA"/>
</dbReference>
<evidence type="ECO:0000313" key="2">
    <source>
        <dbReference type="Proteomes" id="UP001205919"/>
    </source>
</evidence>
<gene>
    <name evidence="1" type="ORF">NE630_03900</name>
</gene>
<evidence type="ECO:0000313" key="1">
    <source>
        <dbReference type="EMBL" id="MCQ4813568.1"/>
    </source>
</evidence>
<dbReference type="Proteomes" id="UP001205919">
    <property type="component" value="Unassembled WGS sequence"/>
</dbReference>
<dbReference type="AlphaFoldDB" id="A0AAW5K6R5"/>
<sequence>MAVSMVGICNMALRLVKSQSINSLDEASDQARKCNEFYDMALDFLLREAVWHFAKSFFQLGDSVLTHPHWRYVYKLPADFLYAVRVFPCGLDGEEDYLAERRSFVDARFEIARLGGSADVSSVCLTDVPRAMLEYVARVTDPTVFDAHFVELMSLKLAALLAVPLTGEPQMAQFYEGRLAAALQHARVLNANEGRHRRVKRPGESSFVLARRGLRRG</sequence>
<organism evidence="1 2">
    <name type="scientific">Cloacibacillus evryensis</name>
    <dbReference type="NCBI Taxonomy" id="508460"/>
    <lineage>
        <taxon>Bacteria</taxon>
        <taxon>Thermotogati</taxon>
        <taxon>Synergistota</taxon>
        <taxon>Synergistia</taxon>
        <taxon>Synergistales</taxon>
        <taxon>Synergistaceae</taxon>
        <taxon>Cloacibacillus</taxon>
    </lineage>
</organism>
<dbReference type="RefSeq" id="WP_256181600.1">
    <property type="nucleotide sequence ID" value="NZ_JANFYT010000006.1"/>
</dbReference>
<comment type="caution">
    <text evidence="1">The sequence shown here is derived from an EMBL/GenBank/DDBJ whole genome shotgun (WGS) entry which is preliminary data.</text>
</comment>